<comment type="caution">
    <text evidence="1">The sequence shown here is derived from an EMBL/GenBank/DDBJ whole genome shotgun (WGS) entry which is preliminary data.</text>
</comment>
<dbReference type="AlphaFoldDB" id="A0AAW8ZYJ3"/>
<gene>
    <name evidence="1" type="ORF">R4K57_22360</name>
</gene>
<organism evidence="1 2">
    <name type="scientific">Xanthomonas hortorum pv. vitians</name>
    <dbReference type="NCBI Taxonomy" id="83224"/>
    <lineage>
        <taxon>Bacteria</taxon>
        <taxon>Pseudomonadati</taxon>
        <taxon>Pseudomonadota</taxon>
        <taxon>Gammaproteobacteria</taxon>
        <taxon>Lysobacterales</taxon>
        <taxon>Lysobacteraceae</taxon>
        <taxon>Xanthomonas</taxon>
    </lineage>
</organism>
<reference evidence="1 2" key="1">
    <citation type="submission" date="2023-10" db="EMBL/GenBank/DDBJ databases">
        <title>A new tool for lettuce pathogen research.</title>
        <authorList>
            <person name="Horton K.N."/>
            <person name="Cseke L.J."/>
            <person name="Badiwe M."/>
            <person name="Tesfaye D."/>
            <person name="Klein A."/>
            <person name="Su J."/>
            <person name="Potnis N."/>
            <person name="Gassmann W."/>
        </authorList>
    </citation>
    <scope>NUCLEOTIDE SEQUENCE [LARGE SCALE GENOMIC DNA]</scope>
    <source>
        <strain evidence="1 2">JSKH1901</strain>
    </source>
</reference>
<dbReference type="EMBL" id="JAWMQI010000136">
    <property type="protein sequence ID" value="MDV7251079.1"/>
    <property type="molecule type" value="Genomic_DNA"/>
</dbReference>
<accession>A0AAW8ZYJ3</accession>
<dbReference type="Proteomes" id="UP001187425">
    <property type="component" value="Unassembled WGS sequence"/>
</dbReference>
<name>A0AAW8ZYJ3_9XANT</name>
<protein>
    <submittedName>
        <fullName evidence="1">Uncharacterized protein</fullName>
    </submittedName>
</protein>
<sequence length="101" mass="12191">MLRDHGHEVPLEQIPLALDDFTERLNEHFFVYYSTWLAELLNDLRWGLQEYLRPIFKESYKSAPDISDLAYRYDYPISIDAAIPQSWFWRLMNNVRTGPYF</sequence>
<evidence type="ECO:0000313" key="2">
    <source>
        <dbReference type="Proteomes" id="UP001187425"/>
    </source>
</evidence>
<proteinExistence type="predicted"/>
<evidence type="ECO:0000313" key="1">
    <source>
        <dbReference type="EMBL" id="MDV7251079.1"/>
    </source>
</evidence>